<dbReference type="AlphaFoldDB" id="A0A8J2QCH0"/>
<sequence>MSPPIVQCCDVFRRPAIVGRVQQQDNASTPAQTAPQRRWYICVCDNRVCACSVLHVVVCNDVIHARF</sequence>
<evidence type="ECO:0000313" key="2">
    <source>
        <dbReference type="Proteomes" id="UP000789524"/>
    </source>
</evidence>
<reference evidence="1" key="1">
    <citation type="submission" date="2021-09" db="EMBL/GenBank/DDBJ databases">
        <authorList>
            <person name="Martin H S."/>
        </authorList>
    </citation>
    <scope>NUCLEOTIDE SEQUENCE</scope>
</reference>
<keyword evidence="2" id="KW-1185">Reference proteome</keyword>
<evidence type="ECO:0000313" key="1">
    <source>
        <dbReference type="EMBL" id="CAG9559201.1"/>
    </source>
</evidence>
<accession>A0A8J2QCH0</accession>
<dbReference type="Proteomes" id="UP000789524">
    <property type="component" value="Unassembled WGS sequence"/>
</dbReference>
<proteinExistence type="predicted"/>
<comment type="caution">
    <text evidence="1">The sequence shown here is derived from an EMBL/GenBank/DDBJ whole genome shotgun (WGS) entry which is preliminary data.</text>
</comment>
<organism evidence="1 2">
    <name type="scientific">Danaus chrysippus</name>
    <name type="common">African queen</name>
    <dbReference type="NCBI Taxonomy" id="151541"/>
    <lineage>
        <taxon>Eukaryota</taxon>
        <taxon>Metazoa</taxon>
        <taxon>Ecdysozoa</taxon>
        <taxon>Arthropoda</taxon>
        <taxon>Hexapoda</taxon>
        <taxon>Insecta</taxon>
        <taxon>Pterygota</taxon>
        <taxon>Neoptera</taxon>
        <taxon>Endopterygota</taxon>
        <taxon>Lepidoptera</taxon>
        <taxon>Glossata</taxon>
        <taxon>Ditrysia</taxon>
        <taxon>Papilionoidea</taxon>
        <taxon>Nymphalidae</taxon>
        <taxon>Danainae</taxon>
        <taxon>Danaini</taxon>
        <taxon>Danaina</taxon>
        <taxon>Danaus</taxon>
        <taxon>Anosia</taxon>
    </lineage>
</organism>
<name>A0A8J2QCH0_9NEOP</name>
<gene>
    <name evidence="1" type="ORF">DCHRY22_LOCUS1106</name>
</gene>
<protein>
    <submittedName>
        <fullName evidence="1">(African queen) hypothetical protein</fullName>
    </submittedName>
</protein>
<dbReference type="EMBL" id="CAKASE010000043">
    <property type="protein sequence ID" value="CAG9559201.1"/>
    <property type="molecule type" value="Genomic_DNA"/>
</dbReference>